<organism evidence="2 3">
    <name type="scientific">Aurantimonas aggregata</name>
    <dbReference type="NCBI Taxonomy" id="2047720"/>
    <lineage>
        <taxon>Bacteria</taxon>
        <taxon>Pseudomonadati</taxon>
        <taxon>Pseudomonadota</taxon>
        <taxon>Alphaproteobacteria</taxon>
        <taxon>Hyphomicrobiales</taxon>
        <taxon>Aurantimonadaceae</taxon>
        <taxon>Aurantimonas</taxon>
    </lineage>
</organism>
<protein>
    <submittedName>
        <fullName evidence="2">Uncharacterized protein</fullName>
    </submittedName>
</protein>
<comment type="caution">
    <text evidence="2">The sequence shown here is derived from an EMBL/GenBank/DDBJ whole genome shotgun (WGS) entry which is preliminary data.</text>
</comment>
<dbReference type="AlphaFoldDB" id="A0A6L9MMI7"/>
<keyword evidence="3" id="KW-1185">Reference proteome</keyword>
<evidence type="ECO:0000313" key="2">
    <source>
        <dbReference type="EMBL" id="NDV89067.1"/>
    </source>
</evidence>
<proteinExistence type="predicted"/>
<feature type="chain" id="PRO_5026755545" evidence="1">
    <location>
        <begin position="24"/>
        <end position="135"/>
    </location>
</feature>
<name>A0A6L9MMI7_9HYPH</name>
<dbReference type="EMBL" id="JAAAMJ010000026">
    <property type="protein sequence ID" value="NDV89067.1"/>
    <property type="molecule type" value="Genomic_DNA"/>
</dbReference>
<gene>
    <name evidence="2" type="ORF">GTW51_20550</name>
</gene>
<feature type="signal peptide" evidence="1">
    <location>
        <begin position="1"/>
        <end position="23"/>
    </location>
</feature>
<evidence type="ECO:0000256" key="1">
    <source>
        <dbReference type="SAM" id="SignalP"/>
    </source>
</evidence>
<sequence>MHCLGRVAGLILLLGGAGQIASAQEPVIDPASPYRLAEGMAEEPATCENLAYWLDRAPDYDGRISMTVVGPLRESHWDGALAYLIMCEPGGAQVMCVTYAPREVDPNKSVLLAGGYQRIDKDKVMLDPCLARDKD</sequence>
<keyword evidence="1" id="KW-0732">Signal</keyword>
<accession>A0A6L9MMI7</accession>
<evidence type="ECO:0000313" key="3">
    <source>
        <dbReference type="Proteomes" id="UP000476332"/>
    </source>
</evidence>
<reference evidence="2 3" key="1">
    <citation type="submission" date="2020-01" db="EMBL/GenBank/DDBJ databases">
        <title>Genomes of bacteria type strains.</title>
        <authorList>
            <person name="Chen J."/>
            <person name="Zhu S."/>
            <person name="Chen J."/>
        </authorList>
    </citation>
    <scope>NUCLEOTIDE SEQUENCE [LARGE SCALE GENOMIC DNA]</scope>
    <source>
        <strain evidence="2 3">KCTC 52919</strain>
    </source>
</reference>
<dbReference type="Proteomes" id="UP000476332">
    <property type="component" value="Unassembled WGS sequence"/>
</dbReference>